<organism evidence="1 2">
    <name type="scientific">Dreissena polymorpha</name>
    <name type="common">Zebra mussel</name>
    <name type="synonym">Mytilus polymorpha</name>
    <dbReference type="NCBI Taxonomy" id="45954"/>
    <lineage>
        <taxon>Eukaryota</taxon>
        <taxon>Metazoa</taxon>
        <taxon>Spiralia</taxon>
        <taxon>Lophotrochozoa</taxon>
        <taxon>Mollusca</taxon>
        <taxon>Bivalvia</taxon>
        <taxon>Autobranchia</taxon>
        <taxon>Heteroconchia</taxon>
        <taxon>Euheterodonta</taxon>
        <taxon>Imparidentia</taxon>
        <taxon>Neoheterodontei</taxon>
        <taxon>Myida</taxon>
        <taxon>Dreissenoidea</taxon>
        <taxon>Dreissenidae</taxon>
        <taxon>Dreissena</taxon>
    </lineage>
</organism>
<comment type="caution">
    <text evidence="1">The sequence shown here is derived from an EMBL/GenBank/DDBJ whole genome shotgun (WGS) entry which is preliminary data.</text>
</comment>
<evidence type="ECO:0000313" key="1">
    <source>
        <dbReference type="EMBL" id="KAH3712980.1"/>
    </source>
</evidence>
<gene>
    <name evidence="1" type="ORF">DPMN_072742</name>
</gene>
<keyword evidence="2" id="KW-1185">Reference proteome</keyword>
<evidence type="ECO:0000313" key="2">
    <source>
        <dbReference type="Proteomes" id="UP000828390"/>
    </source>
</evidence>
<dbReference type="InterPro" id="IPR036085">
    <property type="entry name" value="PAZ_dom_sf"/>
</dbReference>
<dbReference type="Proteomes" id="UP000828390">
    <property type="component" value="Unassembled WGS sequence"/>
</dbReference>
<proteinExistence type="predicted"/>
<reference evidence="1" key="1">
    <citation type="journal article" date="2019" name="bioRxiv">
        <title>The Genome of the Zebra Mussel, Dreissena polymorpha: A Resource for Invasive Species Research.</title>
        <authorList>
            <person name="McCartney M.A."/>
            <person name="Auch B."/>
            <person name="Kono T."/>
            <person name="Mallez S."/>
            <person name="Zhang Y."/>
            <person name="Obille A."/>
            <person name="Becker A."/>
            <person name="Abrahante J.E."/>
            <person name="Garbe J."/>
            <person name="Badalamenti J.P."/>
            <person name="Herman A."/>
            <person name="Mangelson H."/>
            <person name="Liachko I."/>
            <person name="Sullivan S."/>
            <person name="Sone E.D."/>
            <person name="Koren S."/>
            <person name="Silverstein K.A.T."/>
            <person name="Beckman K.B."/>
            <person name="Gohl D.M."/>
        </authorList>
    </citation>
    <scope>NUCLEOTIDE SEQUENCE</scope>
    <source>
        <strain evidence="1">Duluth1</strain>
        <tissue evidence="1">Whole animal</tissue>
    </source>
</reference>
<sequence>MYFVPELCTLISLSEEARANITIMKDVAVHTGVAPANRESTLTGFINQINTYPQVRQEMGDKGLKFSNSLVMLNARVMPQ</sequence>
<dbReference type="SUPFAM" id="SSF101690">
    <property type="entry name" value="PAZ domain"/>
    <property type="match status" value="1"/>
</dbReference>
<accession>A0A9D4HCS7</accession>
<reference evidence="1" key="2">
    <citation type="submission" date="2020-11" db="EMBL/GenBank/DDBJ databases">
        <authorList>
            <person name="McCartney M.A."/>
            <person name="Auch B."/>
            <person name="Kono T."/>
            <person name="Mallez S."/>
            <person name="Becker A."/>
            <person name="Gohl D.M."/>
            <person name="Silverstein K.A.T."/>
            <person name="Koren S."/>
            <person name="Bechman K.B."/>
            <person name="Herman A."/>
            <person name="Abrahante J.E."/>
            <person name="Garbe J."/>
        </authorList>
    </citation>
    <scope>NUCLEOTIDE SEQUENCE</scope>
    <source>
        <strain evidence="1">Duluth1</strain>
        <tissue evidence="1">Whole animal</tissue>
    </source>
</reference>
<dbReference type="EMBL" id="JAIWYP010000014">
    <property type="protein sequence ID" value="KAH3712980.1"/>
    <property type="molecule type" value="Genomic_DNA"/>
</dbReference>
<protein>
    <submittedName>
        <fullName evidence="1">Uncharacterized protein</fullName>
    </submittedName>
</protein>
<name>A0A9D4HCS7_DREPO</name>
<dbReference type="AlphaFoldDB" id="A0A9D4HCS7"/>